<organism evidence="1 2">
    <name type="scientific">Remersonia thermophila</name>
    <dbReference type="NCBI Taxonomy" id="72144"/>
    <lineage>
        <taxon>Eukaryota</taxon>
        <taxon>Fungi</taxon>
        <taxon>Dikarya</taxon>
        <taxon>Ascomycota</taxon>
        <taxon>Pezizomycotina</taxon>
        <taxon>Sordariomycetes</taxon>
        <taxon>Sordariomycetidae</taxon>
        <taxon>Sordariales</taxon>
        <taxon>Sordariales incertae sedis</taxon>
        <taxon>Remersonia</taxon>
    </lineage>
</organism>
<proteinExistence type="predicted"/>
<evidence type="ECO:0000313" key="2">
    <source>
        <dbReference type="Proteomes" id="UP001600064"/>
    </source>
</evidence>
<dbReference type="GeneID" id="98123450"/>
<protein>
    <submittedName>
        <fullName evidence="1">Uncharacterized protein</fullName>
    </submittedName>
</protein>
<keyword evidence="2" id="KW-1185">Reference proteome</keyword>
<comment type="caution">
    <text evidence="1">The sequence shown here is derived from an EMBL/GenBank/DDBJ whole genome shotgun (WGS) entry which is preliminary data.</text>
</comment>
<gene>
    <name evidence="1" type="ORF">VTJ83DRAFT_2526</name>
</gene>
<name>A0ABR4DJ63_9PEZI</name>
<evidence type="ECO:0000313" key="1">
    <source>
        <dbReference type="EMBL" id="KAL2270342.1"/>
    </source>
</evidence>
<reference evidence="1 2" key="1">
    <citation type="journal article" date="2024" name="Commun. Biol.">
        <title>Comparative genomic analysis of thermophilic fungi reveals convergent evolutionary adaptations and gene losses.</title>
        <authorList>
            <person name="Steindorff A.S."/>
            <person name="Aguilar-Pontes M.V."/>
            <person name="Robinson A.J."/>
            <person name="Andreopoulos B."/>
            <person name="LaButti K."/>
            <person name="Kuo A."/>
            <person name="Mondo S."/>
            <person name="Riley R."/>
            <person name="Otillar R."/>
            <person name="Haridas S."/>
            <person name="Lipzen A."/>
            <person name="Grimwood J."/>
            <person name="Schmutz J."/>
            <person name="Clum A."/>
            <person name="Reid I.D."/>
            <person name="Moisan M.C."/>
            <person name="Butler G."/>
            <person name="Nguyen T.T.M."/>
            <person name="Dewar K."/>
            <person name="Conant G."/>
            <person name="Drula E."/>
            <person name="Henrissat B."/>
            <person name="Hansel C."/>
            <person name="Singer S."/>
            <person name="Hutchinson M.I."/>
            <person name="de Vries R.P."/>
            <person name="Natvig D.O."/>
            <person name="Powell A.J."/>
            <person name="Tsang A."/>
            <person name="Grigoriev I.V."/>
        </authorList>
    </citation>
    <scope>NUCLEOTIDE SEQUENCE [LARGE SCALE GENOMIC DNA]</scope>
    <source>
        <strain evidence="1 2">ATCC 22073</strain>
    </source>
</reference>
<dbReference type="Proteomes" id="UP001600064">
    <property type="component" value="Unassembled WGS sequence"/>
</dbReference>
<sequence>MDGLSPPGVISLPWSEAGWVASACACFSDGPVGLSSERRARESWKNTRGSFFPFHPAQTQHQTEPQFAYLCASAVRNRQPVRSTLLPSSHLRAVAGLKKTNIFFSLSSHMLRNTGVSCASPLCCAGGRVIRFPRGAGGEEHHKYTV</sequence>
<accession>A0ABR4DJ63</accession>
<dbReference type="RefSeq" id="XP_070869066.1">
    <property type="nucleotide sequence ID" value="XM_071008806.1"/>
</dbReference>
<dbReference type="EMBL" id="JAZGUE010000002">
    <property type="protein sequence ID" value="KAL2270342.1"/>
    <property type="molecule type" value="Genomic_DNA"/>
</dbReference>